<dbReference type="InterPro" id="IPR039426">
    <property type="entry name" value="TonB-dep_rcpt-like"/>
</dbReference>
<evidence type="ECO:0000256" key="5">
    <source>
        <dbReference type="ARBA" id="ARBA00022692"/>
    </source>
</evidence>
<dbReference type="Gene3D" id="2.170.130.10">
    <property type="entry name" value="TonB-dependent receptor, plug domain"/>
    <property type="match status" value="1"/>
</dbReference>
<keyword evidence="7 10" id="KW-0472">Membrane</keyword>
<dbReference type="Proteomes" id="UP000004105">
    <property type="component" value="Unassembled WGS sequence"/>
</dbReference>
<evidence type="ECO:0000256" key="7">
    <source>
        <dbReference type="ARBA" id="ARBA00023136"/>
    </source>
</evidence>
<dbReference type="OrthoDB" id="6046653at2"/>
<dbReference type="InterPro" id="IPR036942">
    <property type="entry name" value="Beta-barrel_TonB_sf"/>
</dbReference>
<dbReference type="GO" id="GO:0015344">
    <property type="term" value="F:siderophore uptake transmembrane transporter activity"/>
    <property type="evidence" value="ECO:0007669"/>
    <property type="project" value="TreeGrafter"/>
</dbReference>
<evidence type="ECO:0000259" key="15">
    <source>
        <dbReference type="Pfam" id="PF07715"/>
    </source>
</evidence>
<proteinExistence type="inferred from homology"/>
<keyword evidence="17" id="KW-1185">Reference proteome</keyword>
<evidence type="ECO:0000313" key="17">
    <source>
        <dbReference type="Proteomes" id="UP000004105"/>
    </source>
</evidence>
<evidence type="ECO:0000256" key="10">
    <source>
        <dbReference type="PROSITE-ProRule" id="PRU01360"/>
    </source>
</evidence>
<dbReference type="PROSITE" id="PS52016">
    <property type="entry name" value="TONB_DEPENDENT_REC_3"/>
    <property type="match status" value="1"/>
</dbReference>
<feature type="signal peptide" evidence="13">
    <location>
        <begin position="1"/>
        <end position="24"/>
    </location>
</feature>
<dbReference type="GO" id="GO:0044718">
    <property type="term" value="P:siderophore transmembrane transport"/>
    <property type="evidence" value="ECO:0007669"/>
    <property type="project" value="TreeGrafter"/>
</dbReference>
<dbReference type="STRING" id="267212.GCA_001063965_01800"/>
<dbReference type="HOGENOM" id="CLU_008287_19_1_4"/>
<sequence length="1096" mass="123859">MNNSKPKILAACLGLLFCAPELWAADEASPPQKPSESNALDAITVRGRRLKTDEKGEAQQFRKNVSNAYLGKEYLERYQTDAAGDILKGLNGVYNMNTRNAGSAITPSIRGISGKGRIPVTIDGTEQTVDVWMNNYGTADRNYVDPALFRSIAVEKSPAMTRGVKSGVGGSVAISTIEADDIVPEGDKWGVQIKGSFSDNTAKPRVDNLKYLGWEDYRTIPGHPIADGPAGGVESTGERYRALTFTNYVTPSSRTHKLSDFKGDRSGMIATAFKTSLADGLIAYSDRKKGNYFSGKRGAGGYLYNPVYDSDYADFGNTSGTMIPNMAKLYRPGEEVFNTNVESKSLLLKNNWHLPDNQKVSLSYLRTRVRFGENNPFYNALVLGFSNAYNFVGQQPSYYPIQGLDSRIQSKSHKIGYEWKPENSRWIDLQANIWRTRTDSSRHQSGGPELNVGLADNNYDNWVACHIRHETPEELRRFGMTCADVPKEEPKKEDPPIPGAYRVRSGSEQYTRATRLGADISNRFRLTDNLSMTVSANIQHEKLDESTQISNNDNDFYNIIGAVSTATAIAGPRAGRRHEWGGGVVFDWQPTGRLNIQAGVRYDKFWAYDDALAKARREKKNPFYSSDMQGGQGEGYIIGTKLPYYELIANREEADDVRRIQGAHNGSDIDELNRLIDQFRNKYGYEYNSVDGVTNFTNYDDILITDPNGNRSPYDKLDGAVYRLKFAYAPYVNGQYQGPIFRKEQFDERIDNPQGLKESYFKYLNGMAEHYHGRDANYLETKNLPYQARNASPVRKKPETEEEIWPTPKHLKAHAWSPMLAVSYDLTDNGRLFLRFAQATRFPSIYEATTTNVNLFDPYNTEFHLKPERSTNWEIGYAFNFAPYSKRLKAGDVRLTYYNNTIKNAIDISENKNLVQYDKKQTAGIELQSRIDSGRWFASFGANYRLKQRTCDKTTAWNYDIYNNRIPECIDGGFGATRFYQSMQPKYSLNLDVGTRRFNNRLEMGMRGTYHSTVSTKQQDELAAQGLARILEASGRPYHWRAALVFDMYAKYQVGKRFGLNFGITNLTNRYYLDPMSNVPIPAPGRAVTFGFTGKF</sequence>
<evidence type="ECO:0000256" key="3">
    <source>
        <dbReference type="ARBA" id="ARBA00022448"/>
    </source>
</evidence>
<dbReference type="Pfam" id="PF07715">
    <property type="entry name" value="Plug"/>
    <property type="match status" value="1"/>
</dbReference>
<feature type="domain" description="TonB-dependent receptor-like beta-barrel" evidence="14">
    <location>
        <begin position="812"/>
        <end position="1067"/>
    </location>
</feature>
<dbReference type="InterPro" id="IPR000531">
    <property type="entry name" value="Beta-barrel_TonB"/>
</dbReference>
<comment type="caution">
    <text evidence="16">The sequence shown here is derived from an EMBL/GenBank/DDBJ whole genome shotgun (WGS) entry which is preliminary data.</text>
</comment>
<evidence type="ECO:0000256" key="12">
    <source>
        <dbReference type="SAM" id="MobiDB-lite"/>
    </source>
</evidence>
<evidence type="ECO:0000259" key="14">
    <source>
        <dbReference type="Pfam" id="PF00593"/>
    </source>
</evidence>
<evidence type="ECO:0000256" key="4">
    <source>
        <dbReference type="ARBA" id="ARBA00022452"/>
    </source>
</evidence>
<reference evidence="16 17" key="1">
    <citation type="submission" date="2011-02" db="EMBL/GenBank/DDBJ databases">
        <authorList>
            <person name="Muzny D."/>
            <person name="Qin X."/>
            <person name="Deng J."/>
            <person name="Jiang H."/>
            <person name="Liu Y."/>
            <person name="Qu J."/>
            <person name="Song X.-Z."/>
            <person name="Zhang L."/>
            <person name="Thornton R."/>
            <person name="Coyle M."/>
            <person name="Francisco L."/>
            <person name="Jackson L."/>
            <person name="Javaid M."/>
            <person name="Korchina V."/>
            <person name="Kovar C."/>
            <person name="Mata R."/>
            <person name="Mathew T."/>
            <person name="Ngo R."/>
            <person name="Nguyen L."/>
            <person name="Nguyen N."/>
            <person name="Okwuonu G."/>
            <person name="Ongeri F."/>
            <person name="Pham C."/>
            <person name="Simmons D."/>
            <person name="Wilczek-Boney K."/>
            <person name="Hale W."/>
            <person name="Jakkamsetti A."/>
            <person name="Pham P."/>
            <person name="Ruth R."/>
            <person name="San Lucas F."/>
            <person name="Warren J."/>
            <person name="Zhang J."/>
            <person name="Zhao Z."/>
            <person name="Zhou C."/>
            <person name="Zhu D."/>
            <person name="Lee S."/>
            <person name="Bess C."/>
            <person name="Blankenburg K."/>
            <person name="Forbes L."/>
            <person name="Fu Q."/>
            <person name="Gubbala S."/>
            <person name="Hirani K."/>
            <person name="Jayaseelan J.C."/>
            <person name="Lara F."/>
            <person name="Munidasa M."/>
            <person name="Palculict T."/>
            <person name="Patil S."/>
            <person name="Pu L.-L."/>
            <person name="Saada N."/>
            <person name="Tang L."/>
            <person name="Weissenberger G."/>
            <person name="Zhu Y."/>
            <person name="Hemphill L."/>
            <person name="Shang Y."/>
            <person name="Youmans B."/>
            <person name="Ayvaz T."/>
            <person name="Ross M."/>
            <person name="Santibanez J."/>
            <person name="Aqrawi P."/>
            <person name="Gross S."/>
            <person name="Joshi V."/>
            <person name="Fowler G."/>
            <person name="Nazareth L."/>
            <person name="Reid J."/>
            <person name="Worley K."/>
            <person name="Petrosino J."/>
            <person name="Highlander S."/>
            <person name="Gibbs R."/>
        </authorList>
    </citation>
    <scope>NUCLEOTIDE SEQUENCE [LARGE SCALE GENOMIC DNA]</scope>
    <source>
        <strain evidence="16 17">ATCC BAA-1200</strain>
    </source>
</reference>
<feature type="compositionally biased region" description="Basic and acidic residues" evidence="12">
    <location>
        <begin position="486"/>
        <end position="495"/>
    </location>
</feature>
<evidence type="ECO:0000313" key="16">
    <source>
        <dbReference type="EMBL" id="EGF09005.1"/>
    </source>
</evidence>
<dbReference type="GO" id="GO:0009279">
    <property type="term" value="C:cell outer membrane"/>
    <property type="evidence" value="ECO:0007669"/>
    <property type="project" value="UniProtKB-SubCell"/>
</dbReference>
<gene>
    <name evidence="16" type="ORF">HMPREF9123_2440</name>
</gene>
<organism evidence="16 17">
    <name type="scientific">Neisseria bacilliformis ATCC BAA-1200</name>
    <dbReference type="NCBI Taxonomy" id="888742"/>
    <lineage>
        <taxon>Bacteria</taxon>
        <taxon>Pseudomonadati</taxon>
        <taxon>Pseudomonadota</taxon>
        <taxon>Betaproteobacteria</taxon>
        <taxon>Neisseriales</taxon>
        <taxon>Neisseriaceae</taxon>
        <taxon>Neisseria</taxon>
    </lineage>
</organism>
<dbReference type="Gene3D" id="2.40.170.20">
    <property type="entry name" value="TonB-dependent receptor, beta-barrel domain"/>
    <property type="match status" value="2"/>
</dbReference>
<dbReference type="SUPFAM" id="SSF56935">
    <property type="entry name" value="Porins"/>
    <property type="match status" value="1"/>
</dbReference>
<keyword evidence="5 10" id="KW-0812">Transmembrane</keyword>
<dbReference type="PANTHER" id="PTHR30069:SF41">
    <property type="entry name" value="HEME_HEMOPEXIN UTILIZATION PROTEIN C"/>
    <property type="match status" value="1"/>
</dbReference>
<keyword evidence="9 10" id="KW-0998">Cell outer membrane</keyword>
<dbReference type="Pfam" id="PF00593">
    <property type="entry name" value="TonB_dep_Rec_b-barrel"/>
    <property type="match status" value="1"/>
</dbReference>
<evidence type="ECO:0000256" key="1">
    <source>
        <dbReference type="ARBA" id="ARBA00004571"/>
    </source>
</evidence>
<keyword evidence="6 11" id="KW-0798">TonB box</keyword>
<comment type="similarity">
    <text evidence="2 10 11">Belongs to the TonB-dependent receptor family.</text>
</comment>
<evidence type="ECO:0000256" key="13">
    <source>
        <dbReference type="SAM" id="SignalP"/>
    </source>
</evidence>
<feature type="chain" id="PRO_5003274245" evidence="13">
    <location>
        <begin position="25"/>
        <end position="1096"/>
    </location>
</feature>
<keyword evidence="3 10" id="KW-0813">Transport</keyword>
<comment type="subcellular location">
    <subcellularLocation>
        <location evidence="1 10">Cell outer membrane</location>
        <topology evidence="1 10">Multi-pass membrane protein</topology>
    </subcellularLocation>
</comment>
<keyword evidence="4 10" id="KW-1134">Transmembrane beta strand</keyword>
<evidence type="ECO:0000256" key="11">
    <source>
        <dbReference type="RuleBase" id="RU003357"/>
    </source>
</evidence>
<keyword evidence="8 16" id="KW-0675">Receptor</keyword>
<dbReference type="InterPro" id="IPR037066">
    <property type="entry name" value="Plug_dom_sf"/>
</dbReference>
<keyword evidence="13" id="KW-0732">Signal</keyword>
<evidence type="ECO:0000256" key="6">
    <source>
        <dbReference type="ARBA" id="ARBA00023077"/>
    </source>
</evidence>
<protein>
    <submittedName>
        <fullName evidence="16">TonB-dependent receptor</fullName>
    </submittedName>
</protein>
<dbReference type="RefSeq" id="WP_007343445.1">
    <property type="nucleotide sequence ID" value="NZ_GL878494.1"/>
</dbReference>
<dbReference type="AlphaFoldDB" id="F2BFD3"/>
<accession>F2BFD3</accession>
<evidence type="ECO:0000256" key="8">
    <source>
        <dbReference type="ARBA" id="ARBA00023170"/>
    </source>
</evidence>
<feature type="region of interest" description="Disordered" evidence="12">
    <location>
        <begin position="486"/>
        <end position="505"/>
    </location>
</feature>
<evidence type="ECO:0000256" key="9">
    <source>
        <dbReference type="ARBA" id="ARBA00023237"/>
    </source>
</evidence>
<evidence type="ECO:0000256" key="2">
    <source>
        <dbReference type="ARBA" id="ARBA00009810"/>
    </source>
</evidence>
<dbReference type="PANTHER" id="PTHR30069">
    <property type="entry name" value="TONB-DEPENDENT OUTER MEMBRANE RECEPTOR"/>
    <property type="match status" value="1"/>
</dbReference>
<dbReference type="EMBL" id="AFAY01000048">
    <property type="protein sequence ID" value="EGF09005.1"/>
    <property type="molecule type" value="Genomic_DNA"/>
</dbReference>
<feature type="domain" description="TonB-dependent receptor plug" evidence="15">
    <location>
        <begin position="70"/>
        <end position="170"/>
    </location>
</feature>
<dbReference type="InterPro" id="IPR012910">
    <property type="entry name" value="Plug_dom"/>
</dbReference>
<name>F2BFD3_9NEIS</name>